<dbReference type="Proteomes" id="UP000019753">
    <property type="component" value="Unassembled WGS sequence"/>
</dbReference>
<evidence type="ECO:0000313" key="2">
    <source>
        <dbReference type="EMBL" id="EYR61828.1"/>
    </source>
</evidence>
<organism evidence="2 3">
    <name type="scientific">Actinotalea ferrariae CF5-4</name>
    <dbReference type="NCBI Taxonomy" id="948458"/>
    <lineage>
        <taxon>Bacteria</taxon>
        <taxon>Bacillati</taxon>
        <taxon>Actinomycetota</taxon>
        <taxon>Actinomycetes</taxon>
        <taxon>Micrococcales</taxon>
        <taxon>Cellulomonadaceae</taxon>
        <taxon>Actinotalea</taxon>
    </lineage>
</organism>
<accession>A0A021VL47</accession>
<reference evidence="2 3" key="1">
    <citation type="submission" date="2014-01" db="EMBL/GenBank/DDBJ databases">
        <title>Actinotalea ferrariae CF5-4.</title>
        <authorList>
            <person name="Chen F."/>
            <person name="Li Y."/>
            <person name="Wang G."/>
        </authorList>
    </citation>
    <scope>NUCLEOTIDE SEQUENCE [LARGE SCALE GENOMIC DNA]</scope>
    <source>
        <strain evidence="2 3">CF5-4</strain>
    </source>
</reference>
<gene>
    <name evidence="2" type="ORF">N866_15770</name>
</gene>
<dbReference type="InterPro" id="IPR045596">
    <property type="entry name" value="DUF6459"/>
</dbReference>
<protein>
    <submittedName>
        <fullName evidence="2">Uncharacterized protein</fullName>
    </submittedName>
</protein>
<feature type="compositionally biased region" description="Pro residues" evidence="1">
    <location>
        <begin position="47"/>
        <end position="57"/>
    </location>
</feature>
<evidence type="ECO:0000256" key="1">
    <source>
        <dbReference type="SAM" id="MobiDB-lite"/>
    </source>
</evidence>
<dbReference type="AlphaFoldDB" id="A0A021VL47"/>
<keyword evidence="3" id="KW-1185">Reference proteome</keyword>
<dbReference type="OrthoDB" id="3731420at2"/>
<sequence>MSAVAAVRPPAPTQPRATDRTRTPRAAATTVPGRGTVRTLRPRPALLLPPPVDPLPRAPQEADLPWPPPAWSVRSPLTEVAWAPRPPAPAAPPPLPDPSDVARAVVVSAVEALAGARPLSQLVRWLTPELHEHLVETRAARGPVAGPVRRAGARGATVCRISDDVAEATVVVHDGHKVRAAAVRLEVHRRRWRVSVLEIY</sequence>
<comment type="caution">
    <text evidence="2">The sequence shown here is derived from an EMBL/GenBank/DDBJ whole genome shotgun (WGS) entry which is preliminary data.</text>
</comment>
<proteinExistence type="predicted"/>
<feature type="region of interest" description="Disordered" evidence="1">
    <location>
        <begin position="1"/>
        <end position="62"/>
    </location>
</feature>
<dbReference type="Pfam" id="PF20060">
    <property type="entry name" value="DUF6459"/>
    <property type="match status" value="1"/>
</dbReference>
<dbReference type="RefSeq" id="WP_052023269.1">
    <property type="nucleotide sequence ID" value="NZ_AXCW01000486.1"/>
</dbReference>
<evidence type="ECO:0000313" key="3">
    <source>
        <dbReference type="Proteomes" id="UP000019753"/>
    </source>
</evidence>
<feature type="compositionally biased region" description="Low complexity" evidence="1">
    <location>
        <begin position="24"/>
        <end position="46"/>
    </location>
</feature>
<name>A0A021VL47_9CELL</name>
<dbReference type="EMBL" id="AXCW01000486">
    <property type="protein sequence ID" value="EYR61828.1"/>
    <property type="molecule type" value="Genomic_DNA"/>
</dbReference>